<accession>A0ABD3UMT7</accession>
<protein>
    <submittedName>
        <fullName evidence="2">Uncharacterized protein</fullName>
    </submittedName>
</protein>
<evidence type="ECO:0000313" key="2">
    <source>
        <dbReference type="EMBL" id="KAL3849607.1"/>
    </source>
</evidence>
<gene>
    <name evidence="2" type="ORF">ACJIZ3_011489</name>
</gene>
<dbReference type="EMBL" id="JBJXBP010000001">
    <property type="protein sequence ID" value="KAL3849607.1"/>
    <property type="molecule type" value="Genomic_DNA"/>
</dbReference>
<reference evidence="2 3" key="1">
    <citation type="submission" date="2024-12" db="EMBL/GenBank/DDBJ databases">
        <title>The unique morphological basis and parallel evolutionary history of personate flowers in Penstemon.</title>
        <authorList>
            <person name="Depatie T.H."/>
            <person name="Wessinger C.A."/>
        </authorList>
    </citation>
    <scope>NUCLEOTIDE SEQUENCE [LARGE SCALE GENOMIC DNA]</scope>
    <source>
        <strain evidence="2">WTNN_2</strain>
        <tissue evidence="2">Leaf</tissue>
    </source>
</reference>
<dbReference type="AlphaFoldDB" id="A0ABD3UMT7"/>
<feature type="transmembrane region" description="Helical" evidence="1">
    <location>
        <begin position="181"/>
        <end position="198"/>
    </location>
</feature>
<evidence type="ECO:0000256" key="1">
    <source>
        <dbReference type="SAM" id="Phobius"/>
    </source>
</evidence>
<dbReference type="Proteomes" id="UP001634393">
    <property type="component" value="Unassembled WGS sequence"/>
</dbReference>
<feature type="transmembrane region" description="Helical" evidence="1">
    <location>
        <begin position="39"/>
        <end position="59"/>
    </location>
</feature>
<feature type="transmembrane region" description="Helical" evidence="1">
    <location>
        <begin position="96"/>
        <end position="119"/>
    </location>
</feature>
<proteinExistence type="predicted"/>
<name>A0ABD3UMT7_9LAMI</name>
<feature type="transmembrane region" description="Helical" evidence="1">
    <location>
        <begin position="235"/>
        <end position="266"/>
    </location>
</feature>
<feature type="transmembrane region" description="Helical" evidence="1">
    <location>
        <begin position="6"/>
        <end position="27"/>
    </location>
</feature>
<evidence type="ECO:0000313" key="3">
    <source>
        <dbReference type="Proteomes" id="UP001634393"/>
    </source>
</evidence>
<keyword evidence="3" id="KW-1185">Reference proteome</keyword>
<comment type="caution">
    <text evidence="2">The sequence shown here is derived from an EMBL/GenBank/DDBJ whole genome shotgun (WGS) entry which is preliminary data.</text>
</comment>
<keyword evidence="1" id="KW-0812">Transmembrane</keyword>
<keyword evidence="1" id="KW-0472">Membrane</keyword>
<sequence>MEIPTLLYFSFWSIVSIAFLGLGFMALDEQKTEVSPIFMFLLKRVLAIFVCHSSTYALVHRPGANVTLLNHLKLSTLGFSFPLYVYFVLGAIPLKLILCYAFLVIVCLFLLTGSLDFALSIDFFVRAIIFSIGSKGDRFFPLFVLVSAFITAGVAAVQDEISSGPEANGEKVEKLPRKKKIVEFAVFVVCSLVFQFFVRFTSFGMVLAFLCFAAAWLSCLAVVMPRRDFGVFDLLVYNVLICCVNQFGLSGPTLFAYVVFVILFILHSKLQTVRLVHGQDIVMW</sequence>
<keyword evidence="1" id="KW-1133">Transmembrane helix</keyword>
<feature type="transmembrane region" description="Helical" evidence="1">
    <location>
        <begin position="139"/>
        <end position="157"/>
    </location>
</feature>
<feature type="transmembrane region" description="Helical" evidence="1">
    <location>
        <begin position="71"/>
        <end position="89"/>
    </location>
</feature>
<feature type="transmembrane region" description="Helical" evidence="1">
    <location>
        <begin position="204"/>
        <end position="223"/>
    </location>
</feature>
<organism evidence="2 3">
    <name type="scientific">Penstemon smallii</name>
    <dbReference type="NCBI Taxonomy" id="265156"/>
    <lineage>
        <taxon>Eukaryota</taxon>
        <taxon>Viridiplantae</taxon>
        <taxon>Streptophyta</taxon>
        <taxon>Embryophyta</taxon>
        <taxon>Tracheophyta</taxon>
        <taxon>Spermatophyta</taxon>
        <taxon>Magnoliopsida</taxon>
        <taxon>eudicotyledons</taxon>
        <taxon>Gunneridae</taxon>
        <taxon>Pentapetalae</taxon>
        <taxon>asterids</taxon>
        <taxon>lamiids</taxon>
        <taxon>Lamiales</taxon>
        <taxon>Plantaginaceae</taxon>
        <taxon>Cheloneae</taxon>
        <taxon>Penstemon</taxon>
    </lineage>
</organism>